<dbReference type="CDD" id="cd22391">
    <property type="entry name" value="KH-I_PNO1_rpt1"/>
    <property type="match status" value="1"/>
</dbReference>
<protein>
    <submittedName>
        <fullName evidence="7">EOG090X0D0V</fullName>
    </submittedName>
</protein>
<feature type="compositionally biased region" description="Basic and acidic residues" evidence="5">
    <location>
        <begin position="27"/>
        <end position="37"/>
    </location>
</feature>
<dbReference type="FunFam" id="3.30.1370.10:FF:000048">
    <property type="entry name" value="RNA-binding protein PNO1 isoform X2"/>
    <property type="match status" value="1"/>
</dbReference>
<evidence type="ECO:0000256" key="2">
    <source>
        <dbReference type="ARBA" id="ARBA00007515"/>
    </source>
</evidence>
<gene>
    <name evidence="7" type="primary">EOG090X0D0V</name>
</gene>
<evidence type="ECO:0000256" key="1">
    <source>
        <dbReference type="ARBA" id="ARBA00004604"/>
    </source>
</evidence>
<dbReference type="InterPro" id="IPR036612">
    <property type="entry name" value="KH_dom_type_1_sf"/>
</dbReference>
<dbReference type="GO" id="GO:0042254">
    <property type="term" value="P:ribosome biogenesis"/>
    <property type="evidence" value="ECO:0007669"/>
    <property type="project" value="UniProtKB-ARBA"/>
</dbReference>
<proteinExistence type="evidence at transcript level"/>
<keyword evidence="3" id="KW-0694">RNA-binding</keyword>
<evidence type="ECO:0000256" key="3">
    <source>
        <dbReference type="ARBA" id="ARBA00022884"/>
    </source>
</evidence>
<dbReference type="FunFam" id="3.30.1370.10:FF:000009">
    <property type="entry name" value="RNA-binding protein PNO1"/>
    <property type="match status" value="1"/>
</dbReference>
<evidence type="ECO:0000259" key="6">
    <source>
        <dbReference type="SMART" id="SM00322"/>
    </source>
</evidence>
<name>A0A4Y7LW76_9CRUS</name>
<dbReference type="AlphaFoldDB" id="A0A4Y7LW76"/>
<dbReference type="Pfam" id="PF22891">
    <property type="entry name" value="KH_PNO1_2nd"/>
    <property type="match status" value="1"/>
</dbReference>
<dbReference type="SUPFAM" id="SSF54791">
    <property type="entry name" value="Eukaryotic type KH-domain (KH-domain type I)"/>
    <property type="match status" value="1"/>
</dbReference>
<accession>A0A4Y7LW76</accession>
<dbReference type="GO" id="GO:0003723">
    <property type="term" value="F:RNA binding"/>
    <property type="evidence" value="ECO:0007669"/>
    <property type="project" value="UniProtKB-KW"/>
</dbReference>
<dbReference type="SMART" id="SM00322">
    <property type="entry name" value="KH"/>
    <property type="match status" value="1"/>
</dbReference>
<evidence type="ECO:0000256" key="5">
    <source>
        <dbReference type="SAM" id="MobiDB-lite"/>
    </source>
</evidence>
<dbReference type="PANTHER" id="PTHR12826:SF13">
    <property type="entry name" value="RNA-BINDING PROTEIN PNO1"/>
    <property type="match status" value="1"/>
</dbReference>
<dbReference type="InterPro" id="IPR055212">
    <property type="entry name" value="KH-I_PNO1_first"/>
</dbReference>
<dbReference type="CDD" id="cd22392">
    <property type="entry name" value="KH-I_PNO1_rpt2"/>
    <property type="match status" value="1"/>
</dbReference>
<comment type="similarity">
    <text evidence="2">Belongs to the PNO1 family.</text>
</comment>
<evidence type="ECO:0000313" key="7">
    <source>
        <dbReference type="EMBL" id="SVE73181.1"/>
    </source>
</evidence>
<feature type="region of interest" description="Disordered" evidence="5">
    <location>
        <begin position="19"/>
        <end position="50"/>
    </location>
</feature>
<dbReference type="InterPro" id="IPR004087">
    <property type="entry name" value="KH_dom"/>
</dbReference>
<feature type="domain" description="K Homology" evidence="6">
    <location>
        <begin position="152"/>
        <end position="226"/>
    </location>
</feature>
<dbReference type="PANTHER" id="PTHR12826">
    <property type="entry name" value="RIBONUCLEASE Y"/>
    <property type="match status" value="1"/>
</dbReference>
<dbReference type="InterPro" id="IPR055211">
    <property type="entry name" value="KH_PNO1_2nd"/>
</dbReference>
<organism evidence="7">
    <name type="scientific">Ceriodaphnia reticulata</name>
    <dbReference type="NCBI Taxonomy" id="302197"/>
    <lineage>
        <taxon>Eukaryota</taxon>
        <taxon>Metazoa</taxon>
        <taxon>Ecdysozoa</taxon>
        <taxon>Arthropoda</taxon>
        <taxon>Crustacea</taxon>
        <taxon>Branchiopoda</taxon>
        <taxon>Diplostraca</taxon>
        <taxon>Cladocera</taxon>
        <taxon>Anomopoda</taxon>
        <taxon>Daphniidae</taxon>
        <taxon>Ceriodaphnia</taxon>
    </lineage>
</organism>
<comment type="subcellular location">
    <subcellularLocation>
        <location evidence="1">Nucleus</location>
        <location evidence="1">Nucleolus</location>
    </subcellularLocation>
</comment>
<keyword evidence="4" id="KW-0539">Nucleus</keyword>
<sequence length="248" mass="27981">MEISSETKSTSDFIAVPKRKAAKRKAIPAEKVEKDETTSMEVSEETTETVVNRPAFPPIKREKLDNGTEMRKISVPAHRYSPLKENWMKLFTPIVEHLHLQIRFNLKNRQVEIRTCKDTEDIANVQKAADFVKAFICGFEVEDALALIRLDDLFVDSFEIKDVKSSLKGDHLNRAIGRLAGKGGRTKFTVENVTKTRIVLADQKIHILGSYQNIQIAKRAICNLILGSPPSKVYGNLRAVASRSSDRF</sequence>
<evidence type="ECO:0000256" key="4">
    <source>
        <dbReference type="ARBA" id="ARBA00023242"/>
    </source>
</evidence>
<dbReference type="InterPro" id="IPR041174">
    <property type="entry name" value="KRR1-like_KH1"/>
</dbReference>
<dbReference type="Pfam" id="PF17903">
    <property type="entry name" value="KH_KRR1_1st"/>
    <property type="match status" value="1"/>
</dbReference>
<reference evidence="7" key="1">
    <citation type="submission" date="2018-08" db="EMBL/GenBank/DDBJ databases">
        <authorList>
            <person name="Cornetti L."/>
        </authorList>
    </citation>
    <scope>NUCLEOTIDE SEQUENCE</scope>
    <source>
        <strain evidence="7">OM-SAIQ-clone2</strain>
    </source>
</reference>
<dbReference type="GO" id="GO:0005730">
    <property type="term" value="C:nucleolus"/>
    <property type="evidence" value="ECO:0007669"/>
    <property type="project" value="UniProtKB-SubCell"/>
</dbReference>
<dbReference type="Gene3D" id="3.30.1370.10">
    <property type="entry name" value="K Homology domain, type 1"/>
    <property type="match status" value="2"/>
</dbReference>
<dbReference type="EMBL" id="LR003562">
    <property type="protein sequence ID" value="SVE73181.1"/>
    <property type="molecule type" value="mRNA"/>
</dbReference>